<dbReference type="AlphaFoldDB" id="A0A5B8XE44"/>
<dbReference type="Gene3D" id="3.30.70.1730">
    <property type="match status" value="1"/>
</dbReference>
<keyword evidence="6" id="KW-1185">Reference proteome</keyword>
<dbReference type="InterPro" id="IPR001790">
    <property type="entry name" value="Ribosomal_uL10"/>
</dbReference>
<proteinExistence type="inferred from homology"/>
<evidence type="ECO:0000313" key="6">
    <source>
        <dbReference type="Proteomes" id="UP000321934"/>
    </source>
</evidence>
<dbReference type="Proteomes" id="UP000321934">
    <property type="component" value="Chromosome"/>
</dbReference>
<keyword evidence="5" id="KW-0689">Ribosomal protein</keyword>
<dbReference type="EMBL" id="CP029077">
    <property type="protein sequence ID" value="QED23145.1"/>
    <property type="molecule type" value="Genomic_DNA"/>
</dbReference>
<gene>
    <name evidence="5" type="ORF">Deia_00339</name>
</gene>
<dbReference type="Pfam" id="PF00466">
    <property type="entry name" value="Ribosomal_L10"/>
    <property type="match status" value="1"/>
</dbReference>
<dbReference type="SUPFAM" id="SSF160369">
    <property type="entry name" value="Ribosomal protein L10-like"/>
    <property type="match status" value="1"/>
</dbReference>
<evidence type="ECO:0000256" key="1">
    <source>
        <dbReference type="ARBA" id="ARBA00002633"/>
    </source>
</evidence>
<protein>
    <recommendedName>
        <fullName evidence="3">Large ribosomal subunit protein uL10</fullName>
    </recommendedName>
    <alternativeName>
        <fullName evidence="4">50S ribosomal protein L10</fullName>
    </alternativeName>
</protein>
<evidence type="ECO:0000256" key="2">
    <source>
        <dbReference type="ARBA" id="ARBA00008889"/>
    </source>
</evidence>
<keyword evidence="5" id="KW-0687">Ribonucleoprotein</keyword>
<sequence length="161" mass="18133">MDKDAKNNIINSVIKSCQENDYLFVFNFKGLKSNDFFSLRKSLFDETGDKVVVVKNKINSIAIRKSDDINSKDDFINRLKGQIAIVATKDPIAVSSILNKFVTFEKISFEFFSDKSTISEKEDLHKMAKFINENGLKSYLVGILKSSYNGIAGVLNQKSSI</sequence>
<comment type="function">
    <text evidence="1">Forms part of the ribosomal stalk, playing a central role in the interaction of the ribosome with GTP-bound translation factors.</text>
</comment>
<dbReference type="InterPro" id="IPR043141">
    <property type="entry name" value="Ribosomal_uL10-like_sf"/>
</dbReference>
<dbReference type="GO" id="GO:0005840">
    <property type="term" value="C:ribosome"/>
    <property type="evidence" value="ECO:0007669"/>
    <property type="project" value="UniProtKB-KW"/>
</dbReference>
<dbReference type="OrthoDB" id="9791972at2"/>
<reference evidence="5 6" key="1">
    <citation type="journal article" date="2019" name="ISME J.">
        <title>Deianiraea, an extracellular bacterium associated with the ciliate Paramecium, suggests an alternative scenario for the evolution of Rickettsiales.</title>
        <authorList>
            <person name="Castelli M."/>
            <person name="Sabaneyeva E."/>
            <person name="Lanzoni O."/>
            <person name="Lebedeva N."/>
            <person name="Floriano A.M."/>
            <person name="Gaiarsa S."/>
            <person name="Benken K."/>
            <person name="Modeo L."/>
            <person name="Bandi C."/>
            <person name="Potekhin A."/>
            <person name="Sassera D."/>
            <person name="Petroni G."/>
        </authorList>
    </citation>
    <scope>NUCLEOTIDE SEQUENCE [LARGE SCALE GENOMIC DNA]</scope>
    <source>
        <strain evidence="5">CyL4-1</strain>
    </source>
</reference>
<evidence type="ECO:0000256" key="4">
    <source>
        <dbReference type="ARBA" id="ARBA00035502"/>
    </source>
</evidence>
<name>A0A5B8XE44_9RICK</name>
<evidence type="ECO:0000313" key="5">
    <source>
        <dbReference type="EMBL" id="QED23145.1"/>
    </source>
</evidence>
<organism evidence="5 6">
    <name type="scientific">Candidatus Deianiraea vastatrix</name>
    <dbReference type="NCBI Taxonomy" id="2163644"/>
    <lineage>
        <taxon>Bacteria</taxon>
        <taxon>Pseudomonadati</taxon>
        <taxon>Pseudomonadota</taxon>
        <taxon>Alphaproteobacteria</taxon>
        <taxon>Rickettsiales</taxon>
        <taxon>Candidatus Deianiraeaceae</taxon>
        <taxon>Candidatus Deianiraea</taxon>
    </lineage>
</organism>
<accession>A0A5B8XE44</accession>
<dbReference type="RefSeq" id="WP_146820437.1">
    <property type="nucleotide sequence ID" value="NZ_CP029077.1"/>
</dbReference>
<comment type="similarity">
    <text evidence="2">Belongs to the universal ribosomal protein uL10 family.</text>
</comment>
<evidence type="ECO:0000256" key="3">
    <source>
        <dbReference type="ARBA" id="ARBA00035202"/>
    </source>
</evidence>